<keyword evidence="1" id="KW-0175">Coiled coil</keyword>
<evidence type="ECO:0000256" key="1">
    <source>
        <dbReference type="SAM" id="Coils"/>
    </source>
</evidence>
<dbReference type="EMBL" id="SEYY01006858">
    <property type="protein sequence ID" value="KAB7502730.1"/>
    <property type="molecule type" value="Genomic_DNA"/>
</dbReference>
<name>A0A5N5TCT5_9CRUS</name>
<keyword evidence="3" id="KW-1185">Reference proteome</keyword>
<evidence type="ECO:0000313" key="3">
    <source>
        <dbReference type="Proteomes" id="UP000326759"/>
    </source>
</evidence>
<dbReference type="OrthoDB" id="10326560at2759"/>
<dbReference type="AlphaFoldDB" id="A0A5N5TCT5"/>
<protein>
    <submittedName>
        <fullName evidence="2">Uncharacterized protein</fullName>
    </submittedName>
</protein>
<dbReference type="Proteomes" id="UP000326759">
    <property type="component" value="Unassembled WGS sequence"/>
</dbReference>
<evidence type="ECO:0000313" key="2">
    <source>
        <dbReference type="EMBL" id="KAB7502730.1"/>
    </source>
</evidence>
<reference evidence="2 3" key="1">
    <citation type="journal article" date="2019" name="PLoS Biol.">
        <title>Sex chromosomes control vertical transmission of feminizing Wolbachia symbionts in an isopod.</title>
        <authorList>
            <person name="Becking T."/>
            <person name="Chebbi M.A."/>
            <person name="Giraud I."/>
            <person name="Moumen B."/>
            <person name="Laverre T."/>
            <person name="Caubet Y."/>
            <person name="Peccoud J."/>
            <person name="Gilbert C."/>
            <person name="Cordaux R."/>
        </authorList>
    </citation>
    <scope>NUCLEOTIDE SEQUENCE [LARGE SCALE GENOMIC DNA]</scope>
    <source>
        <strain evidence="2">ANa2</strain>
        <tissue evidence="2">Whole body excluding digestive tract and cuticle</tissue>
    </source>
</reference>
<accession>A0A5N5TCT5</accession>
<proteinExistence type="predicted"/>
<comment type="caution">
    <text evidence="2">The sequence shown here is derived from an EMBL/GenBank/DDBJ whole genome shotgun (WGS) entry which is preliminary data.</text>
</comment>
<gene>
    <name evidence="2" type="ORF">Anas_03311</name>
</gene>
<feature type="coiled-coil region" evidence="1">
    <location>
        <begin position="221"/>
        <end position="297"/>
    </location>
</feature>
<organism evidence="2 3">
    <name type="scientific">Armadillidium nasatum</name>
    <dbReference type="NCBI Taxonomy" id="96803"/>
    <lineage>
        <taxon>Eukaryota</taxon>
        <taxon>Metazoa</taxon>
        <taxon>Ecdysozoa</taxon>
        <taxon>Arthropoda</taxon>
        <taxon>Crustacea</taxon>
        <taxon>Multicrustacea</taxon>
        <taxon>Malacostraca</taxon>
        <taxon>Eumalacostraca</taxon>
        <taxon>Peracarida</taxon>
        <taxon>Isopoda</taxon>
        <taxon>Oniscidea</taxon>
        <taxon>Crinocheta</taxon>
        <taxon>Armadillidiidae</taxon>
        <taxon>Armadillidium</taxon>
    </lineage>
</organism>
<sequence length="417" mass="48769">MNSCINVNTQEKNGKISLLFCEEMESNITLQLPDLEEQSLNNVIPVDHKYLPRTHEDEINVASTIDESEDRSYLQKNNSSLTMDSNGQKNFEEFEENFETFIASDEDGQTKIYFGPFTEKLKLQVIDFETNQVKPLKNFNLIQNGLIIELYQYWAKQKYKIARLCHWIRGLCPNPLNFTDPSLYVKVKNLMKAKHKQIIRTRTKKFAGCYRNFQYSPFFKLENFTEEVIDETEKEKELRLELKKVEKTVNRQCKEIARKDAIIKSLDHHFRKVSDEISALKEELKESYKKKRKSNTEFLDVKEEGETQLKRRREKASPSIPEIEHIYSLSPKKEIVIEPEINEFAFPLLEMAEFNELIINQQNVITSDALIQTNKRATLGRPKKKKSNNTDVIDGNKSEDISKILSIKLEPLNKSNN</sequence>